<evidence type="ECO:0000313" key="1">
    <source>
        <dbReference type="EMBL" id="KAI3749575.1"/>
    </source>
</evidence>
<name>A0ACB9DT27_CICIN</name>
<proteinExistence type="predicted"/>
<organism evidence="1 2">
    <name type="scientific">Cichorium intybus</name>
    <name type="common">Chicory</name>
    <dbReference type="NCBI Taxonomy" id="13427"/>
    <lineage>
        <taxon>Eukaryota</taxon>
        <taxon>Viridiplantae</taxon>
        <taxon>Streptophyta</taxon>
        <taxon>Embryophyta</taxon>
        <taxon>Tracheophyta</taxon>
        <taxon>Spermatophyta</taxon>
        <taxon>Magnoliopsida</taxon>
        <taxon>eudicotyledons</taxon>
        <taxon>Gunneridae</taxon>
        <taxon>Pentapetalae</taxon>
        <taxon>asterids</taxon>
        <taxon>campanulids</taxon>
        <taxon>Asterales</taxon>
        <taxon>Asteraceae</taxon>
        <taxon>Cichorioideae</taxon>
        <taxon>Cichorieae</taxon>
        <taxon>Cichoriinae</taxon>
        <taxon>Cichorium</taxon>
    </lineage>
</organism>
<sequence length="96" mass="10302">MLILCNENYNLRVQLNHCLVGMGTMNVPELLTQLDDDQARSVSSDVPSTSPLSALDPAISPSSTSFISSPEAQSISPQLINASHAFLMKLSTNRGL</sequence>
<comment type="caution">
    <text evidence="1">The sequence shown here is derived from an EMBL/GenBank/DDBJ whole genome shotgun (WGS) entry which is preliminary data.</text>
</comment>
<reference evidence="1 2" key="2">
    <citation type="journal article" date="2022" name="Mol. Ecol. Resour.">
        <title>The genomes of chicory, endive, great burdock and yacon provide insights into Asteraceae paleo-polyploidization history and plant inulin production.</title>
        <authorList>
            <person name="Fan W."/>
            <person name="Wang S."/>
            <person name="Wang H."/>
            <person name="Wang A."/>
            <person name="Jiang F."/>
            <person name="Liu H."/>
            <person name="Zhao H."/>
            <person name="Xu D."/>
            <person name="Zhang Y."/>
        </authorList>
    </citation>
    <scope>NUCLEOTIDE SEQUENCE [LARGE SCALE GENOMIC DNA]</scope>
    <source>
        <strain evidence="2">cv. Punajuju</strain>
        <tissue evidence="1">Leaves</tissue>
    </source>
</reference>
<accession>A0ACB9DT27</accession>
<protein>
    <submittedName>
        <fullName evidence="1">Uncharacterized protein</fullName>
    </submittedName>
</protein>
<keyword evidence="2" id="KW-1185">Reference proteome</keyword>
<reference evidence="2" key="1">
    <citation type="journal article" date="2022" name="Mol. Ecol. Resour.">
        <title>The genomes of chicory, endive, great burdock and yacon provide insights into Asteraceae palaeo-polyploidization history and plant inulin production.</title>
        <authorList>
            <person name="Fan W."/>
            <person name="Wang S."/>
            <person name="Wang H."/>
            <person name="Wang A."/>
            <person name="Jiang F."/>
            <person name="Liu H."/>
            <person name="Zhao H."/>
            <person name="Xu D."/>
            <person name="Zhang Y."/>
        </authorList>
    </citation>
    <scope>NUCLEOTIDE SEQUENCE [LARGE SCALE GENOMIC DNA]</scope>
    <source>
        <strain evidence="2">cv. Punajuju</strain>
    </source>
</reference>
<dbReference type="EMBL" id="CM042012">
    <property type="protein sequence ID" value="KAI3749575.1"/>
    <property type="molecule type" value="Genomic_DNA"/>
</dbReference>
<dbReference type="Proteomes" id="UP001055811">
    <property type="component" value="Linkage Group LG04"/>
</dbReference>
<gene>
    <name evidence="1" type="ORF">L2E82_20189</name>
</gene>
<evidence type="ECO:0000313" key="2">
    <source>
        <dbReference type="Proteomes" id="UP001055811"/>
    </source>
</evidence>